<evidence type="ECO:0000313" key="3">
    <source>
        <dbReference type="Proteomes" id="UP000061839"/>
    </source>
</evidence>
<dbReference type="PROSITE" id="PS51819">
    <property type="entry name" value="VOC"/>
    <property type="match status" value="2"/>
</dbReference>
<dbReference type="Gene3D" id="3.10.180.10">
    <property type="entry name" value="2,3-Dihydroxybiphenyl 1,2-Dioxygenase, domain 1"/>
    <property type="match status" value="2"/>
</dbReference>
<dbReference type="AlphaFoldDB" id="A0A0D4BZV3"/>
<dbReference type="InterPro" id="IPR037523">
    <property type="entry name" value="VOC_core"/>
</dbReference>
<feature type="domain" description="VOC" evidence="1">
    <location>
        <begin position="10"/>
        <end position="125"/>
    </location>
</feature>
<reference evidence="2 3" key="1">
    <citation type="journal article" date="2015" name="Genome Announc.">
        <title>Complete Genome Sequencing of Protease-Producing Novel Arthrobacter sp. Strain IHBB 11108 Using PacBio Single-Molecule Real-Time Sequencing Technology.</title>
        <authorList>
            <person name="Kiran S."/>
            <person name="Swarnkar M.K."/>
            <person name="Pal M."/>
            <person name="Thakur R."/>
            <person name="Tewari R."/>
            <person name="Singh A.K."/>
            <person name="Gulati A."/>
        </authorList>
    </citation>
    <scope>NUCLEOTIDE SEQUENCE [LARGE SCALE GENOMIC DNA]</scope>
    <source>
        <strain evidence="2 3">IHBB 11108</strain>
    </source>
</reference>
<dbReference type="HOGENOM" id="CLU_069623_0_0_11"/>
<dbReference type="KEGG" id="ari:UM93_10550"/>
<dbReference type="CDD" id="cd07247">
    <property type="entry name" value="SgaA_N_like"/>
    <property type="match status" value="2"/>
</dbReference>
<dbReference type="OrthoDB" id="9793039at2"/>
<evidence type="ECO:0000259" key="1">
    <source>
        <dbReference type="PROSITE" id="PS51819"/>
    </source>
</evidence>
<dbReference type="RefSeq" id="WP_045075472.1">
    <property type="nucleotide sequence ID" value="NZ_CP011005.1"/>
</dbReference>
<dbReference type="EMBL" id="CP011005">
    <property type="protein sequence ID" value="AJT41844.1"/>
    <property type="molecule type" value="Genomic_DNA"/>
</dbReference>
<protein>
    <submittedName>
        <fullName evidence="2">Glyoxalase</fullName>
    </submittedName>
</protein>
<accession>A0A0D4BZV3</accession>
<dbReference type="Proteomes" id="UP000061839">
    <property type="component" value="Chromosome"/>
</dbReference>
<proteinExistence type="predicted"/>
<feature type="domain" description="VOC" evidence="1">
    <location>
        <begin position="139"/>
        <end position="255"/>
    </location>
</feature>
<name>A0A0D4BZV3_9MICC</name>
<dbReference type="InterPro" id="IPR004360">
    <property type="entry name" value="Glyas_Fos-R_dOase_dom"/>
</dbReference>
<organism evidence="2 3">
    <name type="scientific">Psychromicrobium lacuslunae</name>
    <dbReference type="NCBI Taxonomy" id="1618207"/>
    <lineage>
        <taxon>Bacteria</taxon>
        <taxon>Bacillati</taxon>
        <taxon>Actinomycetota</taxon>
        <taxon>Actinomycetes</taxon>
        <taxon>Micrococcales</taxon>
        <taxon>Micrococcaceae</taxon>
        <taxon>Psychromicrobium</taxon>
    </lineage>
</organism>
<gene>
    <name evidence="2" type="ORF">UM93_10550</name>
</gene>
<dbReference type="SUPFAM" id="SSF54593">
    <property type="entry name" value="Glyoxalase/Bleomycin resistance protein/Dihydroxybiphenyl dioxygenase"/>
    <property type="match status" value="2"/>
</dbReference>
<dbReference type="PANTHER" id="PTHR33993">
    <property type="entry name" value="GLYOXALASE-RELATED"/>
    <property type="match status" value="1"/>
</dbReference>
<dbReference type="Pfam" id="PF00903">
    <property type="entry name" value="Glyoxalase"/>
    <property type="match status" value="2"/>
</dbReference>
<dbReference type="PANTHER" id="PTHR33993:SF10">
    <property type="entry name" value="CONSERVED PROTEIN"/>
    <property type="match status" value="1"/>
</dbReference>
<keyword evidence="3" id="KW-1185">Reference proteome</keyword>
<evidence type="ECO:0000313" key="2">
    <source>
        <dbReference type="EMBL" id="AJT41844.1"/>
    </source>
</evidence>
<dbReference type="InterPro" id="IPR052164">
    <property type="entry name" value="Anthracycline_SecMetBiosynth"/>
</dbReference>
<dbReference type="InterPro" id="IPR029068">
    <property type="entry name" value="Glyas_Bleomycin-R_OHBP_Dase"/>
</dbReference>
<sequence length="258" mass="27832">MTTSEIPAGAPCWIDLMTSDLEKSKNFYTALFDWTYETGDEEKYGGYVVASKDGKSVAGLMQNAPDSGYPDVWSTYLRSDDIDKTAELAAANGGQVYLAPMEVPEQGKMGMVGDPAGAAVGVWEFGGHTGFQLQAAIGAPAWFELHSKNYQASLDFLKDTFGWQPSTMSDTEEFRYSTLGEGDDARAGVMDSSGFLPEGVPSHWEIYFDVANVDESVAKALALGAQVIQEAEDTPFGRMVGLTDPTGAAFKLIEHQDS</sequence>
<dbReference type="PATRIC" id="fig|1618207.4.peg.2138"/>